<evidence type="ECO:0000256" key="1">
    <source>
        <dbReference type="SAM" id="Phobius"/>
    </source>
</evidence>
<accession>A0A2S2PYR6</accession>
<organism evidence="2">
    <name type="scientific">Sipha flava</name>
    <name type="common">yellow sugarcane aphid</name>
    <dbReference type="NCBI Taxonomy" id="143950"/>
    <lineage>
        <taxon>Eukaryota</taxon>
        <taxon>Metazoa</taxon>
        <taxon>Ecdysozoa</taxon>
        <taxon>Arthropoda</taxon>
        <taxon>Hexapoda</taxon>
        <taxon>Insecta</taxon>
        <taxon>Pterygota</taxon>
        <taxon>Neoptera</taxon>
        <taxon>Paraneoptera</taxon>
        <taxon>Hemiptera</taxon>
        <taxon>Sternorrhyncha</taxon>
        <taxon>Aphidomorpha</taxon>
        <taxon>Aphidoidea</taxon>
        <taxon>Aphididae</taxon>
        <taxon>Sipha</taxon>
    </lineage>
</organism>
<keyword evidence="1" id="KW-0472">Membrane</keyword>
<proteinExistence type="predicted"/>
<protein>
    <submittedName>
        <fullName evidence="2">Uncharacterized protein</fullName>
    </submittedName>
</protein>
<evidence type="ECO:0000313" key="2">
    <source>
        <dbReference type="EMBL" id="MBY70685.1"/>
    </source>
</evidence>
<dbReference type="AlphaFoldDB" id="A0A2S2PYR6"/>
<keyword evidence="1" id="KW-1133">Transmembrane helix</keyword>
<keyword evidence="1" id="KW-0812">Transmembrane</keyword>
<reference evidence="2" key="1">
    <citation type="submission" date="2018-04" db="EMBL/GenBank/DDBJ databases">
        <title>Transcriptome assembly of Sipha flava.</title>
        <authorList>
            <person name="Scully E.D."/>
            <person name="Geib S.M."/>
            <person name="Palmer N.A."/>
            <person name="Koch K."/>
            <person name="Bradshaw J."/>
            <person name="Heng-Moss T."/>
            <person name="Sarath G."/>
        </authorList>
    </citation>
    <scope>NUCLEOTIDE SEQUENCE</scope>
</reference>
<gene>
    <name evidence="2" type="ORF">g.159181</name>
</gene>
<feature type="transmembrane region" description="Helical" evidence="1">
    <location>
        <begin position="69"/>
        <end position="87"/>
    </location>
</feature>
<sequence>MRREKMKKVKKKSIHFEIHSCLCIAFISSFIIEHAEIRLNVHVFKRHIIDLRELFDNHHFDGTSTRSQFFFPSGPGIFMPIYLFVPFTRILTRMHTLPHYIQCIICITLLLLILLRSFYRISHRFTFLQTANVR</sequence>
<feature type="transmembrane region" description="Helical" evidence="1">
    <location>
        <begin position="99"/>
        <end position="119"/>
    </location>
</feature>
<name>A0A2S2PYR6_9HEMI</name>
<dbReference type="EMBL" id="GGMS01001482">
    <property type="protein sequence ID" value="MBY70685.1"/>
    <property type="molecule type" value="Transcribed_RNA"/>
</dbReference>